<comment type="caution">
    <text evidence="2">The sequence shown here is derived from an EMBL/GenBank/DDBJ whole genome shotgun (WGS) entry which is preliminary data.</text>
</comment>
<evidence type="ECO:0000313" key="4">
    <source>
        <dbReference type="EMBL" id="CAF2055199.1"/>
    </source>
</evidence>
<dbReference type="Proteomes" id="UP000663866">
    <property type="component" value="Unassembled WGS sequence"/>
</dbReference>
<evidence type="ECO:0000313" key="2">
    <source>
        <dbReference type="EMBL" id="CAF1582994.1"/>
    </source>
</evidence>
<evidence type="ECO:0000313" key="6">
    <source>
        <dbReference type="EMBL" id="CAF4110027.1"/>
    </source>
</evidence>
<name>A0A815ZBZ2_9BILA</name>
<evidence type="ECO:0000313" key="7">
    <source>
        <dbReference type="EMBL" id="CAF4134347.1"/>
    </source>
</evidence>
<sequence length="240" mass="27574">MSKNKQDTENLNSRGNTIDNSKKLKWISFIGQNKRNALMELIQNASSPLLNRIEQSILLDISENDIPSHVINIPKKLFLIYFLVLDPGYLKVECVARKKLELNGKEYDSDSHISLKGNYGEHQLMLAKVGKTSLTLAVRSRSDTEIKVSVKYGSSTPLKLRFNKNISNSELMHKIADEAIKNIFLRPDEITRNIVRYLRCGTVNNFNQPFRLQYFIVKMNSYDGYESDASEIEDNLRKNL</sequence>
<evidence type="ECO:0000313" key="8">
    <source>
        <dbReference type="Proteomes" id="UP000663834"/>
    </source>
</evidence>
<proteinExistence type="predicted"/>
<dbReference type="EMBL" id="CAJNRF010002375">
    <property type="protein sequence ID" value="CAF2037497.1"/>
    <property type="molecule type" value="Genomic_DNA"/>
</dbReference>
<dbReference type="Proteomes" id="UP000663834">
    <property type="component" value="Unassembled WGS sequence"/>
</dbReference>
<dbReference type="AlphaFoldDB" id="A0A815ZBZ2"/>
<evidence type="ECO:0000313" key="1">
    <source>
        <dbReference type="EMBL" id="CAF0987977.1"/>
    </source>
</evidence>
<dbReference type="EMBL" id="CAJOBG010004004">
    <property type="protein sequence ID" value="CAF4090812.1"/>
    <property type="molecule type" value="Genomic_DNA"/>
</dbReference>
<dbReference type="OrthoDB" id="10328378at2759"/>
<accession>A0A815ZBZ2</accession>
<evidence type="ECO:0000313" key="3">
    <source>
        <dbReference type="EMBL" id="CAF2037497.1"/>
    </source>
</evidence>
<keyword evidence="9" id="KW-1185">Reference proteome</keyword>
<dbReference type="Proteomes" id="UP000663856">
    <property type="component" value="Unassembled WGS sequence"/>
</dbReference>
<organism evidence="2 8">
    <name type="scientific">Rotaria magnacalcarata</name>
    <dbReference type="NCBI Taxonomy" id="392030"/>
    <lineage>
        <taxon>Eukaryota</taxon>
        <taxon>Metazoa</taxon>
        <taxon>Spiralia</taxon>
        <taxon>Gnathifera</taxon>
        <taxon>Rotifera</taxon>
        <taxon>Eurotatoria</taxon>
        <taxon>Bdelloidea</taxon>
        <taxon>Philodinida</taxon>
        <taxon>Philodinidae</taxon>
        <taxon>Rotaria</taxon>
    </lineage>
</organism>
<gene>
    <name evidence="6" type="ORF">BYL167_LOCUS19548</name>
    <name evidence="1" type="ORF">CJN711_LOCUS1702</name>
    <name evidence="2" type="ORF">KQP761_LOCUS20341</name>
    <name evidence="5" type="ORF">OVN521_LOCUS20344</name>
    <name evidence="7" type="ORF">UXM345_LOCUS24186</name>
    <name evidence="3" type="ORF">WKI299_LOCUS7798</name>
    <name evidence="4" type="ORF">XDN619_LOCUS9528</name>
</gene>
<dbReference type="EMBL" id="CAJNOW010010601">
    <property type="protein sequence ID" value="CAF1582994.1"/>
    <property type="molecule type" value="Genomic_DNA"/>
</dbReference>
<protein>
    <submittedName>
        <fullName evidence="2">Uncharacterized protein</fullName>
    </submittedName>
</protein>
<dbReference type="EMBL" id="CAJOBF010004344">
    <property type="protein sequence ID" value="CAF4134347.1"/>
    <property type="molecule type" value="Genomic_DNA"/>
</dbReference>
<evidence type="ECO:0000313" key="5">
    <source>
        <dbReference type="EMBL" id="CAF4090812.1"/>
    </source>
</evidence>
<dbReference type="EMBL" id="CAJOBH010008326">
    <property type="protein sequence ID" value="CAF4110027.1"/>
    <property type="molecule type" value="Genomic_DNA"/>
</dbReference>
<dbReference type="EMBL" id="CAJNRG010003248">
    <property type="protein sequence ID" value="CAF2055199.1"/>
    <property type="molecule type" value="Genomic_DNA"/>
</dbReference>
<dbReference type="Proteomes" id="UP000681967">
    <property type="component" value="Unassembled WGS sequence"/>
</dbReference>
<dbReference type="Proteomes" id="UP000663842">
    <property type="component" value="Unassembled WGS sequence"/>
</dbReference>
<evidence type="ECO:0000313" key="9">
    <source>
        <dbReference type="Proteomes" id="UP000663866"/>
    </source>
</evidence>
<dbReference type="EMBL" id="CAJNOV010000111">
    <property type="protein sequence ID" value="CAF0987977.1"/>
    <property type="molecule type" value="Genomic_DNA"/>
</dbReference>
<dbReference type="Proteomes" id="UP000663855">
    <property type="component" value="Unassembled WGS sequence"/>
</dbReference>
<reference evidence="2" key="1">
    <citation type="submission" date="2021-02" db="EMBL/GenBank/DDBJ databases">
        <authorList>
            <person name="Nowell W R."/>
        </authorList>
    </citation>
    <scope>NUCLEOTIDE SEQUENCE</scope>
</reference>
<dbReference type="Proteomes" id="UP000663887">
    <property type="component" value="Unassembled WGS sequence"/>
</dbReference>